<evidence type="ECO:0000259" key="5">
    <source>
        <dbReference type="SMART" id="SM00973"/>
    </source>
</evidence>
<organism evidence="6">
    <name type="scientific">Cyclophora tenuis</name>
    <name type="common">Marine diatom</name>
    <dbReference type="NCBI Taxonomy" id="216820"/>
    <lineage>
        <taxon>Eukaryota</taxon>
        <taxon>Sar</taxon>
        <taxon>Stramenopiles</taxon>
        <taxon>Ochrophyta</taxon>
        <taxon>Bacillariophyta</taxon>
        <taxon>Fragilariophyceae</taxon>
        <taxon>Fragilariophycidae</taxon>
        <taxon>Cyclophorales</taxon>
        <taxon>Cyclophoraceae</taxon>
        <taxon>Cyclophora</taxon>
    </lineage>
</organism>
<dbReference type="GO" id="GO:0043138">
    <property type="term" value="F:3'-5' DNA helicase activity"/>
    <property type="evidence" value="ECO:0007669"/>
    <property type="project" value="TreeGrafter"/>
</dbReference>
<dbReference type="SUPFAM" id="SSF158702">
    <property type="entry name" value="Sec63 N-terminal domain-like"/>
    <property type="match status" value="1"/>
</dbReference>
<accession>A0A7S1DCV9</accession>
<dbReference type="GO" id="GO:0016020">
    <property type="term" value="C:membrane"/>
    <property type="evidence" value="ECO:0007669"/>
    <property type="project" value="UniProtKB-SubCell"/>
</dbReference>
<keyword evidence="4" id="KW-0472">Membrane</keyword>
<dbReference type="GO" id="GO:0005634">
    <property type="term" value="C:nucleus"/>
    <property type="evidence" value="ECO:0007669"/>
    <property type="project" value="TreeGrafter"/>
</dbReference>
<reference evidence="6" key="1">
    <citation type="submission" date="2021-01" db="EMBL/GenBank/DDBJ databases">
        <authorList>
            <person name="Corre E."/>
            <person name="Pelletier E."/>
            <person name="Niang G."/>
            <person name="Scheremetjew M."/>
            <person name="Finn R."/>
            <person name="Kale V."/>
            <person name="Holt S."/>
            <person name="Cochrane G."/>
            <person name="Meng A."/>
            <person name="Brown T."/>
            <person name="Cohen L."/>
        </authorList>
    </citation>
    <scope>NUCLEOTIDE SEQUENCE</scope>
    <source>
        <strain evidence="6">ECT3854</strain>
    </source>
</reference>
<evidence type="ECO:0000256" key="4">
    <source>
        <dbReference type="ARBA" id="ARBA00023136"/>
    </source>
</evidence>
<sequence>MFGVNEARKLITTLLEDDSSGNAPTNEKELKELKPFHRPVRVDEVSLAWLLYAVANTHEFDELPVRHNEEHLNEALSEDLMWGADVSSVLNPDHGRSHVNLDVMADPHTKCFLLLQAYLEKAKLPISDYINDTRTVVDQIPRLLAAMYYIALDDTTIAGNFDLLCQFSRIRAIFATRTMVDADPLSQLSGFTNDAIRRLANGAKSRKKNMPSLWELRSQSRADSAALLKGLLKGQRFDVERMLDSVYATPLYSVEEAKVSHEVDKALGKSVGKLAITVEIQYENVKRGRSRDEDTPLTLTVLLGTRLQKSLLAHSTLSLPRRGEKASPSKKKLELKFDWAVANAGGGEEGGSMTLRFLMEDLRGLDTELVVPLS</sequence>
<evidence type="ECO:0000256" key="2">
    <source>
        <dbReference type="ARBA" id="ARBA00022692"/>
    </source>
</evidence>
<keyword evidence="2" id="KW-0812">Transmembrane</keyword>
<evidence type="ECO:0000256" key="3">
    <source>
        <dbReference type="ARBA" id="ARBA00022989"/>
    </source>
</evidence>
<keyword evidence="3" id="KW-1133">Transmembrane helix</keyword>
<name>A0A7S1DCV9_CYCTE</name>
<comment type="subcellular location">
    <subcellularLocation>
        <location evidence="1">Membrane</location>
        <topology evidence="1">Multi-pass membrane protein</topology>
    </subcellularLocation>
</comment>
<gene>
    <name evidence="6" type="ORF">CTEN0397_LOCUS16597</name>
</gene>
<dbReference type="PANTHER" id="PTHR24075">
    <property type="entry name" value="SEC63 DOMAIN-CONTAINING"/>
    <property type="match status" value="1"/>
</dbReference>
<dbReference type="GO" id="GO:0003723">
    <property type="term" value="F:RNA binding"/>
    <property type="evidence" value="ECO:0007669"/>
    <property type="project" value="TreeGrafter"/>
</dbReference>
<dbReference type="Gene3D" id="1.10.3380.10">
    <property type="entry name" value="Sec63 N-terminal domain-like domain"/>
    <property type="match status" value="1"/>
</dbReference>
<evidence type="ECO:0000256" key="1">
    <source>
        <dbReference type="ARBA" id="ARBA00004141"/>
    </source>
</evidence>
<dbReference type="Pfam" id="PF02889">
    <property type="entry name" value="Sec63"/>
    <property type="match status" value="1"/>
</dbReference>
<dbReference type="SMART" id="SM00973">
    <property type="entry name" value="Sec63"/>
    <property type="match status" value="1"/>
</dbReference>
<feature type="domain" description="SEC63" evidence="5">
    <location>
        <begin position="20"/>
        <end position="373"/>
    </location>
</feature>
<dbReference type="EMBL" id="HBFW01025870">
    <property type="protein sequence ID" value="CAD8945393.1"/>
    <property type="molecule type" value="Transcribed_RNA"/>
</dbReference>
<dbReference type="AlphaFoldDB" id="A0A7S1DCV9"/>
<proteinExistence type="predicted"/>
<evidence type="ECO:0000313" key="6">
    <source>
        <dbReference type="EMBL" id="CAD8945393.1"/>
    </source>
</evidence>
<protein>
    <recommendedName>
        <fullName evidence="5">SEC63 domain-containing protein</fullName>
    </recommendedName>
</protein>
<dbReference type="PANTHER" id="PTHR24075:SF6">
    <property type="entry name" value="ACTIVATING SIGNAL COINTEGRATOR 1 COMPLEX SUBUNIT 3"/>
    <property type="match status" value="1"/>
</dbReference>
<dbReference type="InterPro" id="IPR004179">
    <property type="entry name" value="Sec63-dom"/>
</dbReference>